<evidence type="ECO:0000256" key="1">
    <source>
        <dbReference type="SAM" id="MobiDB-lite"/>
    </source>
</evidence>
<gene>
    <name evidence="3" type="ORF">QM524_01175</name>
</gene>
<feature type="chain" id="PRO_5046351513" evidence="2">
    <location>
        <begin position="27"/>
        <end position="155"/>
    </location>
</feature>
<accession>A0ABT6Y2L6</accession>
<sequence>MKKLTTLLCTLFLVSFSLFGSTNSHSFEQDLEENILGTWVIPNNPYRIAIIFMRDGSFMFVDYNDVRKKRELLQGTFELLDNGKIDLLFYDRSKLSFRYKLKAGKATIQNYNGKYTFEKTKVNFKAYVEGDEDLFNPEKKGSPVKKSQNSNLKKT</sequence>
<feature type="signal peptide" evidence="2">
    <location>
        <begin position="1"/>
        <end position="26"/>
    </location>
</feature>
<feature type="region of interest" description="Disordered" evidence="1">
    <location>
        <begin position="134"/>
        <end position="155"/>
    </location>
</feature>
<dbReference type="EMBL" id="JASHIF010000002">
    <property type="protein sequence ID" value="MDI9857807.1"/>
    <property type="molecule type" value="Genomic_DNA"/>
</dbReference>
<evidence type="ECO:0000256" key="2">
    <source>
        <dbReference type="SAM" id="SignalP"/>
    </source>
</evidence>
<dbReference type="RefSeq" id="WP_283343107.1">
    <property type="nucleotide sequence ID" value="NZ_JASHIF010000002.1"/>
</dbReference>
<feature type="compositionally biased region" description="Polar residues" evidence="1">
    <location>
        <begin position="145"/>
        <end position="155"/>
    </location>
</feature>
<protein>
    <submittedName>
        <fullName evidence="3">Uncharacterized protein</fullName>
    </submittedName>
</protein>
<keyword evidence="2" id="KW-0732">Signal</keyword>
<name>A0ABT6Y2L6_9BACT</name>
<dbReference type="Proteomes" id="UP001236507">
    <property type="component" value="Unassembled WGS sequence"/>
</dbReference>
<comment type="caution">
    <text evidence="3">The sequence shown here is derived from an EMBL/GenBank/DDBJ whole genome shotgun (WGS) entry which is preliminary data.</text>
</comment>
<proteinExistence type="predicted"/>
<organism evidence="3 4">
    <name type="scientific">Flectobacillus roseus</name>
    <dbReference type="NCBI Taxonomy" id="502259"/>
    <lineage>
        <taxon>Bacteria</taxon>
        <taxon>Pseudomonadati</taxon>
        <taxon>Bacteroidota</taxon>
        <taxon>Cytophagia</taxon>
        <taxon>Cytophagales</taxon>
        <taxon>Flectobacillaceae</taxon>
        <taxon>Flectobacillus</taxon>
    </lineage>
</organism>
<evidence type="ECO:0000313" key="4">
    <source>
        <dbReference type="Proteomes" id="UP001236507"/>
    </source>
</evidence>
<evidence type="ECO:0000313" key="3">
    <source>
        <dbReference type="EMBL" id="MDI9857807.1"/>
    </source>
</evidence>
<keyword evidence="4" id="KW-1185">Reference proteome</keyword>
<reference evidence="3 4" key="1">
    <citation type="submission" date="2023-05" db="EMBL/GenBank/DDBJ databases">
        <title>Novel species of genus Flectobacillus isolated from stream in China.</title>
        <authorList>
            <person name="Lu H."/>
        </authorList>
    </citation>
    <scope>NUCLEOTIDE SEQUENCE [LARGE SCALE GENOMIC DNA]</scope>
    <source>
        <strain evidence="3 4">KCTC 42575</strain>
    </source>
</reference>